<dbReference type="InterPro" id="IPR007253">
    <property type="entry name" value="Cell_wall-bd_2"/>
</dbReference>
<organism evidence="2 3">
    <name type="scientific">Ornithinimicrobium tianjinense</name>
    <dbReference type="NCBI Taxonomy" id="1195761"/>
    <lineage>
        <taxon>Bacteria</taxon>
        <taxon>Bacillati</taxon>
        <taxon>Actinomycetota</taxon>
        <taxon>Actinomycetes</taxon>
        <taxon>Micrococcales</taxon>
        <taxon>Ornithinimicrobiaceae</taxon>
        <taxon>Ornithinimicrobium</taxon>
    </lineage>
</organism>
<proteinExistence type="predicted"/>
<evidence type="ECO:0000256" key="1">
    <source>
        <dbReference type="SAM" id="SignalP"/>
    </source>
</evidence>
<dbReference type="Proteomes" id="UP000605670">
    <property type="component" value="Unassembled WGS sequence"/>
</dbReference>
<keyword evidence="1" id="KW-0732">Signal</keyword>
<accession>A0A917FAG3</accession>
<feature type="chain" id="PRO_5037553468" description="Cell wall binding repeat 2" evidence="1">
    <location>
        <begin position="20"/>
        <end position="361"/>
    </location>
</feature>
<keyword evidence="3" id="KW-1185">Reference proteome</keyword>
<reference evidence="2" key="2">
    <citation type="submission" date="2020-09" db="EMBL/GenBank/DDBJ databases">
        <authorList>
            <person name="Sun Q."/>
            <person name="Zhou Y."/>
        </authorList>
    </citation>
    <scope>NUCLEOTIDE SEQUENCE</scope>
    <source>
        <strain evidence="2">CGMCC 1.12160</strain>
    </source>
</reference>
<evidence type="ECO:0008006" key="4">
    <source>
        <dbReference type="Google" id="ProtNLM"/>
    </source>
</evidence>
<reference evidence="2" key="1">
    <citation type="journal article" date="2014" name="Int. J. Syst. Evol. Microbiol.">
        <title>Complete genome sequence of Corynebacterium casei LMG S-19264T (=DSM 44701T), isolated from a smear-ripened cheese.</title>
        <authorList>
            <consortium name="US DOE Joint Genome Institute (JGI-PGF)"/>
            <person name="Walter F."/>
            <person name="Albersmeier A."/>
            <person name="Kalinowski J."/>
            <person name="Ruckert C."/>
        </authorList>
    </citation>
    <scope>NUCLEOTIDE SEQUENCE</scope>
    <source>
        <strain evidence="2">CGMCC 1.12160</strain>
    </source>
</reference>
<evidence type="ECO:0000313" key="3">
    <source>
        <dbReference type="Proteomes" id="UP000605670"/>
    </source>
</evidence>
<dbReference type="PANTHER" id="PTHR30032:SF8">
    <property type="entry name" value="GERMINATION-SPECIFIC N-ACETYLMURAMOYL-L-ALANINE AMIDASE"/>
    <property type="match status" value="1"/>
</dbReference>
<evidence type="ECO:0000313" key="2">
    <source>
        <dbReference type="EMBL" id="GGF60394.1"/>
    </source>
</evidence>
<dbReference type="InterPro" id="IPR051922">
    <property type="entry name" value="Bact_Sporulation_Assoc"/>
</dbReference>
<dbReference type="AlphaFoldDB" id="A0A917FAG3"/>
<dbReference type="EMBL" id="BMEM01000007">
    <property type="protein sequence ID" value="GGF60394.1"/>
    <property type="molecule type" value="Genomic_DNA"/>
</dbReference>
<feature type="signal peptide" evidence="1">
    <location>
        <begin position="1"/>
        <end position="19"/>
    </location>
</feature>
<sequence>MLMSPLVAALVTVATVATATPGLDRPDAEQVARVRAAVSETTANEQVHPVVTRTAGADRWETAAALSTFWTDVVWPRDDTLQRVVVVTNGEGFADSLAGGAFAGNLLGPVLLTKAAGLPSAIRAALADLQPDRVVVVGGTVAVSETVEAQLAGYVSDPSHVIRVDGANRYAVSAALASELGASDVAYVASGVEWPDGLAGGAAAGTEQAPLLLTKPDDVPSAVMTALREDVQPREIVLLGGTTGVSDAVLDELATVAPVSRVGGANRYATAAILAERLPTYYGATVASGLEWPDALVGSAYAAVLADKVLLLKPDGVPLASRSAVTELSLAWITALGGSLTLPEAVLDELRAMTVDLPVNP</sequence>
<name>A0A917FAG3_9MICO</name>
<dbReference type="Pfam" id="PF04122">
    <property type="entry name" value="CW_binding_2"/>
    <property type="match status" value="3"/>
</dbReference>
<comment type="caution">
    <text evidence="2">The sequence shown here is derived from an EMBL/GenBank/DDBJ whole genome shotgun (WGS) entry which is preliminary data.</text>
</comment>
<protein>
    <recommendedName>
        <fullName evidence="4">Cell wall binding repeat 2</fullName>
    </recommendedName>
</protein>
<gene>
    <name evidence="2" type="ORF">GCM10011366_30290</name>
</gene>
<dbReference type="PANTHER" id="PTHR30032">
    <property type="entry name" value="N-ACETYLMURAMOYL-L-ALANINE AMIDASE-RELATED"/>
    <property type="match status" value="1"/>
</dbReference>